<dbReference type="PROSITE" id="PS50048">
    <property type="entry name" value="ZN2_CY6_FUNGAL_2"/>
    <property type="match status" value="1"/>
</dbReference>
<keyword evidence="2" id="KW-0479">Metal-binding</keyword>
<evidence type="ECO:0000259" key="9">
    <source>
        <dbReference type="PROSITE" id="PS50048"/>
    </source>
</evidence>
<dbReference type="CDD" id="cd12148">
    <property type="entry name" value="fungal_TF_MHR"/>
    <property type="match status" value="1"/>
</dbReference>
<feature type="compositionally biased region" description="Low complexity" evidence="8">
    <location>
        <begin position="64"/>
        <end position="78"/>
    </location>
</feature>
<dbReference type="Gene3D" id="4.10.240.10">
    <property type="entry name" value="Zn(2)-C6 fungal-type DNA-binding domain"/>
    <property type="match status" value="1"/>
</dbReference>
<comment type="subcellular location">
    <subcellularLocation>
        <location evidence="1">Nucleus</location>
    </subcellularLocation>
</comment>
<protein>
    <recommendedName>
        <fullName evidence="9">Zn(2)-C6 fungal-type domain-containing protein</fullName>
    </recommendedName>
</protein>
<dbReference type="Pfam" id="PF00172">
    <property type="entry name" value="Zn_clus"/>
    <property type="match status" value="1"/>
</dbReference>
<proteinExistence type="predicted"/>
<dbReference type="EMBL" id="JBEVYD010000003">
    <property type="protein sequence ID" value="KAL3234432.1"/>
    <property type="molecule type" value="Genomic_DNA"/>
</dbReference>
<feature type="domain" description="Zn(2)-C6 fungal-type" evidence="9">
    <location>
        <begin position="19"/>
        <end position="48"/>
    </location>
</feature>
<evidence type="ECO:0000256" key="6">
    <source>
        <dbReference type="ARBA" id="ARBA00023163"/>
    </source>
</evidence>
<keyword evidence="3" id="KW-0862">Zinc</keyword>
<evidence type="ECO:0000256" key="1">
    <source>
        <dbReference type="ARBA" id="ARBA00004123"/>
    </source>
</evidence>
<feature type="compositionally biased region" description="Basic and acidic residues" evidence="8">
    <location>
        <begin position="692"/>
        <end position="705"/>
    </location>
</feature>
<gene>
    <name evidence="10" type="ORF">RNJ44_03194</name>
</gene>
<evidence type="ECO:0000256" key="7">
    <source>
        <dbReference type="ARBA" id="ARBA00023242"/>
    </source>
</evidence>
<feature type="region of interest" description="Disordered" evidence="8">
    <location>
        <begin position="667"/>
        <end position="705"/>
    </location>
</feature>
<evidence type="ECO:0000256" key="3">
    <source>
        <dbReference type="ARBA" id="ARBA00022833"/>
    </source>
</evidence>
<dbReference type="Pfam" id="PF04082">
    <property type="entry name" value="Fungal_trans"/>
    <property type="match status" value="1"/>
</dbReference>
<keyword evidence="4" id="KW-0805">Transcription regulation</keyword>
<organism evidence="10 11">
    <name type="scientific">Nakaseomyces bracarensis</name>
    <dbReference type="NCBI Taxonomy" id="273131"/>
    <lineage>
        <taxon>Eukaryota</taxon>
        <taxon>Fungi</taxon>
        <taxon>Dikarya</taxon>
        <taxon>Ascomycota</taxon>
        <taxon>Saccharomycotina</taxon>
        <taxon>Saccharomycetes</taxon>
        <taxon>Saccharomycetales</taxon>
        <taxon>Saccharomycetaceae</taxon>
        <taxon>Nakaseomyces</taxon>
    </lineage>
</organism>
<comment type="caution">
    <text evidence="10">The sequence shown here is derived from an EMBL/GenBank/DDBJ whole genome shotgun (WGS) entry which is preliminary data.</text>
</comment>
<evidence type="ECO:0000256" key="4">
    <source>
        <dbReference type="ARBA" id="ARBA00023015"/>
    </source>
</evidence>
<evidence type="ECO:0000313" key="10">
    <source>
        <dbReference type="EMBL" id="KAL3234432.1"/>
    </source>
</evidence>
<dbReference type="PROSITE" id="PS00463">
    <property type="entry name" value="ZN2_CY6_FUNGAL_1"/>
    <property type="match status" value="1"/>
</dbReference>
<feature type="compositionally biased region" description="Low complexity" evidence="8">
    <location>
        <begin position="201"/>
        <end position="211"/>
    </location>
</feature>
<evidence type="ECO:0000256" key="8">
    <source>
        <dbReference type="SAM" id="MobiDB-lite"/>
    </source>
</evidence>
<name>A0ABR4NZ32_9SACH</name>
<accession>A0ABR4NZ32</accession>
<keyword evidence="7" id="KW-0539">Nucleus</keyword>
<evidence type="ECO:0000256" key="5">
    <source>
        <dbReference type="ARBA" id="ARBA00023125"/>
    </source>
</evidence>
<keyword evidence="11" id="KW-1185">Reference proteome</keyword>
<dbReference type="Proteomes" id="UP001623330">
    <property type="component" value="Unassembled WGS sequence"/>
</dbReference>
<feature type="region of interest" description="Disordered" evidence="8">
    <location>
        <begin position="169"/>
        <end position="211"/>
    </location>
</feature>
<dbReference type="SUPFAM" id="SSF57701">
    <property type="entry name" value="Zn2/Cys6 DNA-binding domain"/>
    <property type="match status" value="1"/>
</dbReference>
<dbReference type="SMART" id="SM00066">
    <property type="entry name" value="GAL4"/>
    <property type="match status" value="1"/>
</dbReference>
<dbReference type="InterPro" id="IPR036864">
    <property type="entry name" value="Zn2-C6_fun-type_DNA-bd_sf"/>
</dbReference>
<dbReference type="PANTHER" id="PTHR47540:SF1">
    <property type="entry name" value="ACTIVATOR OF STRESS GENES 1-RELATED"/>
    <property type="match status" value="1"/>
</dbReference>
<feature type="region of interest" description="Disordered" evidence="8">
    <location>
        <begin position="55"/>
        <end position="78"/>
    </location>
</feature>
<keyword evidence="5" id="KW-0238">DNA-binding</keyword>
<dbReference type="InterPro" id="IPR051711">
    <property type="entry name" value="Stress_Response_Reg"/>
</dbReference>
<sequence length="829" mass="95289">MNTITPQRQDVKRRKVTRACDDCRKKKVKCDGNQPCIHCTVYSYECTYNQPLKRAQNNSRRGSNVHISNSSSSLNNMGSEQINNELKLQRQAGTRKYNTKSSKLQAELEVYKKLFEGIFPDFPSIKDLDVPTFLQVFHNFKNNSPTFLEDVVKEYYLIANENPASLNTESTFEDALRSETNSVSSNKDDRSSNYQDQGFENNSNNSPSISQQPSVVGREIKIILPPKPIALQFVKNTWEHCCVLLRFYHRPTFIKQMDDLYETDPHFYTQNQMRFLPLCYSTMAVGALFSKSLIHDESNRDHSDEILSNNRFLQDEGYKYFIAARKLLDITNAKDLNSMQTILMMFIFLQCSARLSTCYTYIGLAMRSVLRAGFHRAIPANNNFTPLEIEMRKRLFYTIHKLDIYVNAMLGLPGSLSNEDFDQELPIDIPDECLTNEGVDYSSNNYTLSSTGIANQHTKLLMILGDIVKQLYPIKKMSNMISHETVTNLEIRLKDWLQNLPDELIPNNKNVSPQYERANKLLHLAFLHVQILLYRPFIHYISRNVIKTEEDQLSFERAKNSIRVSRTVVHLAQEMLNHNLLTGSYWYACYTIFYSVAGLLFFIHEAELPNSDNAKEYYEILNDADVGRKVLIKLKVSSMAAERTYNLLNKLFEKLNSKTILLTSMYSSPDKRSCSPPNRPEISRQSSNSIPVREHPTSNKAKFETNDETLYSSSANFNSNNSNQYSEADTLQNDYNYLKNDNSSDMAYLNDFSKAFNFDTGEMAKGHPDLMQDTFFTSDNDINTNVNTEKVDSLNRNVNIKSDPEDGIQGVFDQLDAHLFGKYLPSTNN</sequence>
<dbReference type="InterPro" id="IPR007219">
    <property type="entry name" value="XnlR_reg_dom"/>
</dbReference>
<dbReference type="SMART" id="SM00906">
    <property type="entry name" value="Fungal_trans"/>
    <property type="match status" value="1"/>
</dbReference>
<evidence type="ECO:0000313" key="11">
    <source>
        <dbReference type="Proteomes" id="UP001623330"/>
    </source>
</evidence>
<dbReference type="InterPro" id="IPR001138">
    <property type="entry name" value="Zn2Cys6_DnaBD"/>
</dbReference>
<keyword evidence="6" id="KW-0804">Transcription</keyword>
<dbReference type="PANTHER" id="PTHR47540">
    <property type="entry name" value="THIAMINE REPRESSIBLE GENES REGULATORY PROTEIN THI5"/>
    <property type="match status" value="1"/>
</dbReference>
<evidence type="ECO:0000256" key="2">
    <source>
        <dbReference type="ARBA" id="ARBA00022723"/>
    </source>
</evidence>
<dbReference type="CDD" id="cd00067">
    <property type="entry name" value="GAL4"/>
    <property type="match status" value="1"/>
</dbReference>
<reference evidence="10 11" key="1">
    <citation type="submission" date="2024-05" db="EMBL/GenBank/DDBJ databases">
        <title>Long read based assembly of the Candida bracarensis genome reveals expanded adhesin content.</title>
        <authorList>
            <person name="Marcet-Houben M."/>
            <person name="Ksiezopolska E."/>
            <person name="Gabaldon T."/>
        </authorList>
    </citation>
    <scope>NUCLEOTIDE SEQUENCE [LARGE SCALE GENOMIC DNA]</scope>
    <source>
        <strain evidence="10 11">CBM6</strain>
    </source>
</reference>